<comment type="caution">
    <text evidence="1">The sequence shown here is derived from an EMBL/GenBank/DDBJ whole genome shotgun (WGS) entry which is preliminary data.</text>
</comment>
<accession>A0ABV7FVC9</accession>
<evidence type="ECO:0000313" key="1">
    <source>
        <dbReference type="EMBL" id="MFC3124337.1"/>
    </source>
</evidence>
<reference evidence="2" key="1">
    <citation type="journal article" date="2019" name="Int. J. Syst. Evol. Microbiol.">
        <title>The Global Catalogue of Microorganisms (GCM) 10K type strain sequencing project: providing services to taxonomists for standard genome sequencing and annotation.</title>
        <authorList>
            <consortium name="The Broad Institute Genomics Platform"/>
            <consortium name="The Broad Institute Genome Sequencing Center for Infectious Disease"/>
            <person name="Wu L."/>
            <person name="Ma J."/>
        </authorList>
    </citation>
    <scope>NUCLEOTIDE SEQUENCE [LARGE SCALE GENOMIC DNA]</scope>
    <source>
        <strain evidence="2">KCTC 52094</strain>
    </source>
</reference>
<dbReference type="RefSeq" id="WP_379594763.1">
    <property type="nucleotide sequence ID" value="NZ_JBHRTN010000005.1"/>
</dbReference>
<organism evidence="1 2">
    <name type="scientific">Teichococcus globiformis</name>
    <dbReference type="NCBI Taxonomy" id="2307229"/>
    <lineage>
        <taxon>Bacteria</taxon>
        <taxon>Pseudomonadati</taxon>
        <taxon>Pseudomonadota</taxon>
        <taxon>Alphaproteobacteria</taxon>
        <taxon>Acetobacterales</taxon>
        <taxon>Roseomonadaceae</taxon>
        <taxon>Roseomonas</taxon>
    </lineage>
</organism>
<name>A0ABV7FVC9_9PROT</name>
<dbReference type="Proteomes" id="UP001595593">
    <property type="component" value="Unassembled WGS sequence"/>
</dbReference>
<evidence type="ECO:0000313" key="2">
    <source>
        <dbReference type="Proteomes" id="UP001595593"/>
    </source>
</evidence>
<gene>
    <name evidence="1" type="ORF">ACFOD4_04625</name>
</gene>
<sequence>MTPTPDSVIALRLDVAIAKALGQSAARSGREPNEQIVWWIIEALDKEGLLPEDLRAWLLLREAVISRFGSKAAEIIRTEGWRSDIIAETARRLMTEDAAWAADYAKLIAAEPYAKGVKVKDRINPLLGKRVKGLLGAVTGKAFSVPQPSIFTTASHLLLPDDDAA</sequence>
<protein>
    <submittedName>
        <fullName evidence="1">Uncharacterized protein</fullName>
    </submittedName>
</protein>
<dbReference type="EMBL" id="JBHRTN010000005">
    <property type="protein sequence ID" value="MFC3124337.1"/>
    <property type="molecule type" value="Genomic_DNA"/>
</dbReference>
<keyword evidence="2" id="KW-1185">Reference proteome</keyword>
<proteinExistence type="predicted"/>